<evidence type="ECO:0000256" key="4">
    <source>
        <dbReference type="ARBA" id="ARBA00023098"/>
    </source>
</evidence>
<evidence type="ECO:0000256" key="5">
    <source>
        <dbReference type="PROSITE-ProRule" id="PRU01161"/>
    </source>
</evidence>
<dbReference type="GO" id="GO:0046470">
    <property type="term" value="P:phosphatidylcholine metabolic process"/>
    <property type="evidence" value="ECO:0007669"/>
    <property type="project" value="InterPro"/>
</dbReference>
<comment type="caution">
    <text evidence="5">Lacks conserved residue(s) required for the propagation of feature annotation.</text>
</comment>
<dbReference type="PROSITE" id="PS01237">
    <property type="entry name" value="UPF0028"/>
    <property type="match status" value="1"/>
</dbReference>
<evidence type="ECO:0000313" key="8">
    <source>
        <dbReference type="Proteomes" id="UP000028091"/>
    </source>
</evidence>
<dbReference type="InterPro" id="IPR050301">
    <property type="entry name" value="NTE"/>
</dbReference>
<evidence type="ECO:0000313" key="7">
    <source>
        <dbReference type="EMBL" id="KEP27974.1"/>
    </source>
</evidence>
<dbReference type="OrthoDB" id="9770965at2"/>
<feature type="active site" description="Nucleophile" evidence="5">
    <location>
        <position position="41"/>
    </location>
</feature>
<dbReference type="PANTHER" id="PTHR14226">
    <property type="entry name" value="NEUROPATHY TARGET ESTERASE/SWISS CHEESE D.MELANOGASTER"/>
    <property type="match status" value="1"/>
</dbReference>
<dbReference type="InterPro" id="IPR002641">
    <property type="entry name" value="PNPLA_dom"/>
</dbReference>
<dbReference type="Proteomes" id="UP000028091">
    <property type="component" value="Unassembled WGS sequence"/>
</dbReference>
<dbReference type="SUPFAM" id="SSF52151">
    <property type="entry name" value="FabD/lysophospholipase-like"/>
    <property type="match status" value="1"/>
</dbReference>
<feature type="domain" description="PNPLA" evidence="6">
    <location>
        <begin position="8"/>
        <end position="166"/>
    </location>
</feature>
<dbReference type="Pfam" id="PF01734">
    <property type="entry name" value="Patatin"/>
    <property type="match status" value="1"/>
</dbReference>
<protein>
    <submittedName>
        <fullName evidence="7">Esterase</fullName>
    </submittedName>
</protein>
<dbReference type="eggNOG" id="COG1752">
    <property type="taxonomic scope" value="Bacteria"/>
</dbReference>
<dbReference type="InterPro" id="IPR016035">
    <property type="entry name" value="Acyl_Trfase/lysoPLipase"/>
</dbReference>
<organism evidence="7 8">
    <name type="scientific">Bacillus zhangzhouensis</name>
    <dbReference type="NCBI Taxonomy" id="1178540"/>
    <lineage>
        <taxon>Bacteria</taxon>
        <taxon>Bacillati</taxon>
        <taxon>Bacillota</taxon>
        <taxon>Bacilli</taxon>
        <taxon>Bacillales</taxon>
        <taxon>Bacillaceae</taxon>
        <taxon>Bacillus</taxon>
    </lineage>
</organism>
<dbReference type="GO" id="GO:0004622">
    <property type="term" value="F:phosphatidylcholine lysophospholipase activity"/>
    <property type="evidence" value="ECO:0007669"/>
    <property type="project" value="InterPro"/>
</dbReference>
<feature type="short sequence motif" description="DGA/G" evidence="5">
    <location>
        <begin position="153"/>
        <end position="155"/>
    </location>
</feature>
<dbReference type="PROSITE" id="PS51635">
    <property type="entry name" value="PNPLA"/>
    <property type="match status" value="1"/>
</dbReference>
<keyword evidence="3 5" id="KW-0442">Lipid degradation</keyword>
<evidence type="ECO:0000256" key="1">
    <source>
        <dbReference type="ARBA" id="ARBA00006636"/>
    </source>
</evidence>
<gene>
    <name evidence="7" type="ORF">BA70_07830</name>
</gene>
<dbReference type="Gene3D" id="3.40.1090.10">
    <property type="entry name" value="Cytosolic phospholipase A2 catalytic domain"/>
    <property type="match status" value="2"/>
</dbReference>
<proteinExistence type="inferred from homology"/>
<dbReference type="GO" id="GO:0016042">
    <property type="term" value="P:lipid catabolic process"/>
    <property type="evidence" value="ECO:0007669"/>
    <property type="project" value="UniProtKB-UniRule"/>
</dbReference>
<feature type="active site" description="Proton acceptor" evidence="5">
    <location>
        <position position="153"/>
    </location>
</feature>
<feature type="short sequence motif" description="GXSXG" evidence="5">
    <location>
        <begin position="39"/>
        <end position="43"/>
    </location>
</feature>
<evidence type="ECO:0000259" key="6">
    <source>
        <dbReference type="PROSITE" id="PS51635"/>
    </source>
</evidence>
<keyword evidence="2 5" id="KW-0378">Hydrolase</keyword>
<evidence type="ECO:0000256" key="2">
    <source>
        <dbReference type="ARBA" id="ARBA00022801"/>
    </source>
</evidence>
<accession>A0A081LFE8</accession>
<dbReference type="PANTHER" id="PTHR14226:SF76">
    <property type="entry name" value="NTE FAMILY PROTEIN RSSA"/>
    <property type="match status" value="1"/>
</dbReference>
<dbReference type="EMBL" id="JOTP01000002">
    <property type="protein sequence ID" value="KEP27974.1"/>
    <property type="molecule type" value="Genomic_DNA"/>
</dbReference>
<evidence type="ECO:0000256" key="3">
    <source>
        <dbReference type="ARBA" id="ARBA00022963"/>
    </source>
</evidence>
<dbReference type="InterPro" id="IPR001423">
    <property type="entry name" value="LysoPLipase_patatin_CS"/>
</dbReference>
<keyword evidence="4 5" id="KW-0443">Lipid metabolism</keyword>
<comment type="caution">
    <text evidence="7">The sequence shown here is derived from an EMBL/GenBank/DDBJ whole genome shotgun (WGS) entry which is preliminary data.</text>
</comment>
<name>A0A081LFE8_9BACI</name>
<sequence length="259" mass="28259">MKRPVIGLALGSGGARGMAHIGVLSSLEKQGIQVDMIAGSSIGALVGSFYAAGQDVEKMKKLALVFRRKYYADYTLPKIGLLKGNRILQLIHTFTYGKKIEELRMPLAIVACDLETGEKVVFKEGPVSQAVRASISIPGVFVPHVMGGRQLVDGAVVDRIPVSVLKEMGADLIIASDVSRVKKTEKATRLSDVIMQSLDILQNELVRHQTIHADLMIRPKLETYSSSAFTQVQEMIEAGELAADQLKGKLKDVIDKWEC</sequence>
<dbReference type="RefSeq" id="WP_034318026.1">
    <property type="nucleotide sequence ID" value="NZ_JOTP01000002.1"/>
</dbReference>
<reference evidence="7 8" key="1">
    <citation type="submission" date="2012-09" db="EMBL/GenBank/DDBJ databases">
        <title>Genome Sequence of Bacillus sp. DW5-4.</title>
        <authorList>
            <person name="Lai Q."/>
            <person name="Liu Y."/>
            <person name="Shao Z."/>
        </authorList>
    </citation>
    <scope>NUCLEOTIDE SEQUENCE [LARGE SCALE GENOMIC DNA]</scope>
    <source>
        <strain evidence="7 8">DW5-4</strain>
    </source>
</reference>
<comment type="similarity">
    <text evidence="1">Belongs to the NTE family.</text>
</comment>
<keyword evidence="8" id="KW-1185">Reference proteome</keyword>
<dbReference type="AlphaFoldDB" id="A0A081LFE8"/>